<dbReference type="SUPFAM" id="SSF52374">
    <property type="entry name" value="Nucleotidylyl transferase"/>
    <property type="match status" value="1"/>
</dbReference>
<dbReference type="PANTHER" id="PTHR22749">
    <property type="entry name" value="RIBOFLAVIN KINASE/FMN ADENYLYLTRANSFERASE"/>
    <property type="match status" value="1"/>
</dbReference>
<dbReference type="GO" id="GO:0008531">
    <property type="term" value="F:riboflavin kinase activity"/>
    <property type="evidence" value="ECO:0007669"/>
    <property type="project" value="UniProtKB-EC"/>
</dbReference>
<keyword evidence="11" id="KW-0547">Nucleotide-binding</keyword>
<dbReference type="UniPathway" id="UPA00276">
    <property type="reaction ID" value="UER00406"/>
</dbReference>
<dbReference type="InterPro" id="IPR023465">
    <property type="entry name" value="Riboflavin_kinase_dom_sf"/>
</dbReference>
<dbReference type="NCBIfam" id="TIGR00083">
    <property type="entry name" value="ribF"/>
    <property type="match status" value="1"/>
</dbReference>
<dbReference type="FunFam" id="2.40.30.30:FF:000003">
    <property type="entry name" value="Riboflavin biosynthesis protein"/>
    <property type="match status" value="1"/>
</dbReference>
<evidence type="ECO:0000256" key="14">
    <source>
        <dbReference type="ARBA" id="ARBA00022840"/>
    </source>
</evidence>
<gene>
    <name evidence="17" type="ORF">UFOPK1826_01472</name>
</gene>
<dbReference type="NCBIfam" id="TIGR00125">
    <property type="entry name" value="cyt_tran_rel"/>
    <property type="match status" value="1"/>
</dbReference>
<dbReference type="GO" id="GO:0009398">
    <property type="term" value="P:FMN biosynthetic process"/>
    <property type="evidence" value="ECO:0007669"/>
    <property type="project" value="UniProtKB-UniPathway"/>
</dbReference>
<feature type="domain" description="Riboflavin kinase" evidence="16">
    <location>
        <begin position="189"/>
        <end position="316"/>
    </location>
</feature>
<evidence type="ECO:0000256" key="12">
    <source>
        <dbReference type="ARBA" id="ARBA00022777"/>
    </source>
</evidence>
<evidence type="ECO:0000256" key="7">
    <source>
        <dbReference type="ARBA" id="ARBA00022630"/>
    </source>
</evidence>
<dbReference type="InterPro" id="IPR015864">
    <property type="entry name" value="FAD_synthase"/>
</dbReference>
<evidence type="ECO:0000256" key="15">
    <source>
        <dbReference type="ARBA" id="ARBA00023268"/>
    </source>
</evidence>
<dbReference type="SMART" id="SM00904">
    <property type="entry name" value="Flavokinase"/>
    <property type="match status" value="1"/>
</dbReference>
<dbReference type="NCBIfam" id="NF004162">
    <property type="entry name" value="PRK05627.1-5"/>
    <property type="match status" value="1"/>
</dbReference>
<keyword evidence="14" id="KW-0067">ATP-binding</keyword>
<accession>A0A6J6HPJ6</accession>
<dbReference type="GO" id="GO:0006747">
    <property type="term" value="P:FAD biosynthetic process"/>
    <property type="evidence" value="ECO:0007669"/>
    <property type="project" value="UniProtKB-UniPathway"/>
</dbReference>
<dbReference type="Pfam" id="PF06574">
    <property type="entry name" value="FAD_syn"/>
    <property type="match status" value="1"/>
</dbReference>
<dbReference type="GO" id="GO:0003919">
    <property type="term" value="F:FMN adenylyltransferase activity"/>
    <property type="evidence" value="ECO:0007669"/>
    <property type="project" value="UniProtKB-EC"/>
</dbReference>
<dbReference type="GO" id="GO:0005524">
    <property type="term" value="F:ATP binding"/>
    <property type="evidence" value="ECO:0007669"/>
    <property type="project" value="UniProtKB-KW"/>
</dbReference>
<dbReference type="Pfam" id="PF01687">
    <property type="entry name" value="Flavokinase"/>
    <property type="match status" value="1"/>
</dbReference>
<evidence type="ECO:0000256" key="1">
    <source>
        <dbReference type="ARBA" id="ARBA00004726"/>
    </source>
</evidence>
<organism evidence="17">
    <name type="scientific">freshwater metagenome</name>
    <dbReference type="NCBI Taxonomy" id="449393"/>
    <lineage>
        <taxon>unclassified sequences</taxon>
        <taxon>metagenomes</taxon>
        <taxon>ecological metagenomes</taxon>
    </lineage>
</organism>
<dbReference type="InterPro" id="IPR002606">
    <property type="entry name" value="Riboflavin_kinase_bac"/>
</dbReference>
<comment type="pathway">
    <text evidence="1">Cofactor biosynthesis; FAD biosynthesis; FAD from FMN: step 1/1.</text>
</comment>
<dbReference type="InterPro" id="IPR015865">
    <property type="entry name" value="Riboflavin_kinase_bac/euk"/>
</dbReference>
<evidence type="ECO:0000256" key="3">
    <source>
        <dbReference type="ARBA" id="ARBA00010214"/>
    </source>
</evidence>
<dbReference type="InterPro" id="IPR004821">
    <property type="entry name" value="Cyt_trans-like"/>
</dbReference>
<dbReference type="CDD" id="cd02064">
    <property type="entry name" value="FAD_synthetase_N"/>
    <property type="match status" value="1"/>
</dbReference>
<dbReference type="FunFam" id="3.40.50.620:FF:000021">
    <property type="entry name" value="Riboflavin biosynthesis protein"/>
    <property type="match status" value="1"/>
</dbReference>
<evidence type="ECO:0000256" key="13">
    <source>
        <dbReference type="ARBA" id="ARBA00022827"/>
    </source>
</evidence>
<dbReference type="InterPro" id="IPR014729">
    <property type="entry name" value="Rossmann-like_a/b/a_fold"/>
</dbReference>
<evidence type="ECO:0000256" key="5">
    <source>
        <dbReference type="ARBA" id="ARBA00012393"/>
    </source>
</evidence>
<dbReference type="SUPFAM" id="SSF82114">
    <property type="entry name" value="Riboflavin kinase-like"/>
    <property type="match status" value="1"/>
</dbReference>
<name>A0A6J6HPJ6_9ZZZZ</name>
<evidence type="ECO:0000256" key="2">
    <source>
        <dbReference type="ARBA" id="ARBA00005201"/>
    </source>
</evidence>
<keyword evidence="10" id="KW-0548">Nucleotidyltransferase</keyword>
<proteinExistence type="inferred from homology"/>
<keyword evidence="13" id="KW-0274">FAD</keyword>
<dbReference type="AlphaFoldDB" id="A0A6J6HPJ6"/>
<dbReference type="EC" id="2.7.7.2" evidence="5"/>
<dbReference type="Gene3D" id="3.40.50.620">
    <property type="entry name" value="HUPs"/>
    <property type="match status" value="1"/>
</dbReference>
<evidence type="ECO:0000256" key="6">
    <source>
        <dbReference type="ARBA" id="ARBA00018483"/>
    </source>
</evidence>
<evidence type="ECO:0000256" key="10">
    <source>
        <dbReference type="ARBA" id="ARBA00022695"/>
    </source>
</evidence>
<keyword evidence="12" id="KW-0418">Kinase</keyword>
<protein>
    <recommendedName>
        <fullName evidence="6">Bifunctional riboflavin kinase/FMN adenylyltransferase</fullName>
        <ecNumber evidence="4">2.7.1.26</ecNumber>
        <ecNumber evidence="5">2.7.7.2</ecNumber>
    </recommendedName>
</protein>
<dbReference type="EMBL" id="CAEZUN010000246">
    <property type="protein sequence ID" value="CAB4614483.1"/>
    <property type="molecule type" value="Genomic_DNA"/>
</dbReference>
<evidence type="ECO:0000313" key="17">
    <source>
        <dbReference type="EMBL" id="CAB4614483.1"/>
    </source>
</evidence>
<keyword evidence="15" id="KW-0511">Multifunctional enzyme</keyword>
<sequence length="317" mass="34876">MIIVNDTSFEFDSGANSRRSVVTIGAYDGVHRGHQAVIEQVRSQAQALDARSIVVTFDRHPASVVRPESAPLLLTDLDQKLERLAATGIDATCIVKFDEDSSREAPSDFVKRVLVDGLLAKRIIIGEDFHFGHKRGGNVAMLRELGPKFDFDVIPIELISRGDGVDEPVSSTAIRRALAGGQVELATQLLGHHFEVRGVVVHGDQRGRTIGFPTANIEVPNAICTPADGVYAGVLTRNDGTKNHCAINLGRRPTFYEHADHSMLEAHLLDFSGDLYGEKVKLTFTHFLRGERKFENIDALKMQLKLDVEQARAVSNF</sequence>
<keyword evidence="7" id="KW-0285">Flavoprotein</keyword>
<dbReference type="PANTHER" id="PTHR22749:SF6">
    <property type="entry name" value="RIBOFLAVIN KINASE"/>
    <property type="match status" value="1"/>
</dbReference>
<keyword evidence="9" id="KW-0808">Transferase</keyword>
<reference evidence="17" key="1">
    <citation type="submission" date="2020-05" db="EMBL/GenBank/DDBJ databases">
        <authorList>
            <person name="Chiriac C."/>
            <person name="Salcher M."/>
            <person name="Ghai R."/>
            <person name="Kavagutti S V."/>
        </authorList>
    </citation>
    <scope>NUCLEOTIDE SEQUENCE</scope>
</reference>
<dbReference type="Gene3D" id="2.40.30.30">
    <property type="entry name" value="Riboflavin kinase-like"/>
    <property type="match status" value="1"/>
</dbReference>
<dbReference type="GO" id="GO:0009231">
    <property type="term" value="P:riboflavin biosynthetic process"/>
    <property type="evidence" value="ECO:0007669"/>
    <property type="project" value="InterPro"/>
</dbReference>
<comment type="pathway">
    <text evidence="2">Cofactor biosynthesis; FMN biosynthesis; FMN from riboflavin (ATP route): step 1/1.</text>
</comment>
<dbReference type="PIRSF" id="PIRSF004491">
    <property type="entry name" value="FAD_Synth"/>
    <property type="match status" value="1"/>
</dbReference>
<evidence type="ECO:0000259" key="16">
    <source>
        <dbReference type="SMART" id="SM00904"/>
    </source>
</evidence>
<dbReference type="UniPathway" id="UPA00277">
    <property type="reaction ID" value="UER00407"/>
</dbReference>
<dbReference type="NCBIfam" id="NF004160">
    <property type="entry name" value="PRK05627.1-3"/>
    <property type="match status" value="1"/>
</dbReference>
<dbReference type="EC" id="2.7.1.26" evidence="4"/>
<comment type="similarity">
    <text evidence="3">Belongs to the RibF family.</text>
</comment>
<evidence type="ECO:0000256" key="9">
    <source>
        <dbReference type="ARBA" id="ARBA00022679"/>
    </source>
</evidence>
<dbReference type="InterPro" id="IPR023468">
    <property type="entry name" value="Riboflavin_kinase"/>
</dbReference>
<evidence type="ECO:0000256" key="11">
    <source>
        <dbReference type="ARBA" id="ARBA00022741"/>
    </source>
</evidence>
<keyword evidence="8" id="KW-0288">FMN</keyword>
<evidence type="ECO:0000256" key="8">
    <source>
        <dbReference type="ARBA" id="ARBA00022643"/>
    </source>
</evidence>
<evidence type="ECO:0000256" key="4">
    <source>
        <dbReference type="ARBA" id="ARBA00012105"/>
    </source>
</evidence>